<feature type="modified residue" description="4-aspartylphosphate" evidence="2">
    <location>
        <position position="52"/>
    </location>
</feature>
<evidence type="ECO:0000256" key="1">
    <source>
        <dbReference type="ARBA" id="ARBA00022553"/>
    </source>
</evidence>
<dbReference type="GO" id="GO:0000160">
    <property type="term" value="P:phosphorelay signal transduction system"/>
    <property type="evidence" value="ECO:0007669"/>
    <property type="project" value="InterPro"/>
</dbReference>
<dbReference type="SUPFAM" id="SSF52172">
    <property type="entry name" value="CheY-like"/>
    <property type="match status" value="1"/>
</dbReference>
<dbReference type="PROSITE" id="PS50110">
    <property type="entry name" value="RESPONSE_REGULATORY"/>
    <property type="match status" value="1"/>
</dbReference>
<dbReference type="Pfam" id="PF00072">
    <property type="entry name" value="Response_reg"/>
    <property type="match status" value="1"/>
</dbReference>
<dbReference type="InterPro" id="IPR050595">
    <property type="entry name" value="Bact_response_regulator"/>
</dbReference>
<dbReference type="PANTHER" id="PTHR44591:SF3">
    <property type="entry name" value="RESPONSE REGULATORY DOMAIN-CONTAINING PROTEIN"/>
    <property type="match status" value="1"/>
</dbReference>
<evidence type="ECO:0000313" key="5">
    <source>
        <dbReference type="Proteomes" id="UP000178603"/>
    </source>
</evidence>
<name>A0A1F8AU70_9BACT</name>
<dbReference type="SMART" id="SM00448">
    <property type="entry name" value="REC"/>
    <property type="match status" value="1"/>
</dbReference>
<protein>
    <recommendedName>
        <fullName evidence="3">Response regulatory domain-containing protein</fullName>
    </recommendedName>
</protein>
<evidence type="ECO:0000259" key="3">
    <source>
        <dbReference type="PROSITE" id="PS50110"/>
    </source>
</evidence>
<dbReference type="InterPro" id="IPR011006">
    <property type="entry name" value="CheY-like_superfamily"/>
</dbReference>
<feature type="domain" description="Response regulatory" evidence="3">
    <location>
        <begin position="3"/>
        <end position="118"/>
    </location>
</feature>
<dbReference type="Proteomes" id="UP000178603">
    <property type="component" value="Unassembled WGS sequence"/>
</dbReference>
<gene>
    <name evidence="4" type="ORF">A3E44_03340</name>
</gene>
<dbReference type="AlphaFoldDB" id="A0A1F8AU70"/>
<comment type="caution">
    <text evidence="4">The sequence shown here is derived from an EMBL/GenBank/DDBJ whole genome shotgun (WGS) entry which is preliminary data.</text>
</comment>
<proteinExistence type="predicted"/>
<organism evidence="4 5">
    <name type="scientific">Candidatus Woesebacteria bacterium RIFCSPHIGHO2_12_FULL_41_24</name>
    <dbReference type="NCBI Taxonomy" id="1802510"/>
    <lineage>
        <taxon>Bacteria</taxon>
        <taxon>Candidatus Woeseibacteriota</taxon>
    </lineage>
</organism>
<sequence>MKKILIIEDDKDISGMYRQKLEMAGFEVAQEYDGKKAQMLVKNTLPDLVLLDIILGGKVNGFDILEDIRRDPRTKNILVLVLTNLETEEKVAKEIGANEYVIKANTTPGDLVQKIKSMVGL</sequence>
<dbReference type="Gene3D" id="3.40.50.2300">
    <property type="match status" value="1"/>
</dbReference>
<keyword evidence="1 2" id="KW-0597">Phosphoprotein</keyword>
<accession>A0A1F8AU70</accession>
<evidence type="ECO:0000256" key="2">
    <source>
        <dbReference type="PROSITE-ProRule" id="PRU00169"/>
    </source>
</evidence>
<dbReference type="PANTHER" id="PTHR44591">
    <property type="entry name" value="STRESS RESPONSE REGULATOR PROTEIN 1"/>
    <property type="match status" value="1"/>
</dbReference>
<dbReference type="EMBL" id="MGGW01000004">
    <property type="protein sequence ID" value="OGM55292.1"/>
    <property type="molecule type" value="Genomic_DNA"/>
</dbReference>
<dbReference type="InterPro" id="IPR001789">
    <property type="entry name" value="Sig_transdc_resp-reg_receiver"/>
</dbReference>
<reference evidence="4 5" key="1">
    <citation type="journal article" date="2016" name="Nat. Commun.">
        <title>Thousands of microbial genomes shed light on interconnected biogeochemical processes in an aquifer system.</title>
        <authorList>
            <person name="Anantharaman K."/>
            <person name="Brown C.T."/>
            <person name="Hug L.A."/>
            <person name="Sharon I."/>
            <person name="Castelle C.J."/>
            <person name="Probst A.J."/>
            <person name="Thomas B.C."/>
            <person name="Singh A."/>
            <person name="Wilkins M.J."/>
            <person name="Karaoz U."/>
            <person name="Brodie E.L."/>
            <person name="Williams K.H."/>
            <person name="Hubbard S.S."/>
            <person name="Banfield J.F."/>
        </authorList>
    </citation>
    <scope>NUCLEOTIDE SEQUENCE [LARGE SCALE GENOMIC DNA]</scope>
</reference>
<evidence type="ECO:0000313" key="4">
    <source>
        <dbReference type="EMBL" id="OGM55292.1"/>
    </source>
</evidence>